<organism evidence="2 3">
    <name type="scientific">Bacillus tropicus</name>
    <dbReference type="NCBI Taxonomy" id="2026188"/>
    <lineage>
        <taxon>Bacteria</taxon>
        <taxon>Bacillati</taxon>
        <taxon>Bacillota</taxon>
        <taxon>Bacilli</taxon>
        <taxon>Bacillales</taxon>
        <taxon>Bacillaceae</taxon>
        <taxon>Bacillus</taxon>
        <taxon>Bacillus cereus group</taxon>
    </lineage>
</organism>
<proteinExistence type="predicted"/>
<evidence type="ECO:0000256" key="1">
    <source>
        <dbReference type="SAM" id="SignalP"/>
    </source>
</evidence>
<comment type="caution">
    <text evidence="2">The sequence shown here is derived from an EMBL/GenBank/DDBJ whole genome shotgun (WGS) entry which is preliminary data.</text>
</comment>
<dbReference type="RefSeq" id="WP_000718095.1">
    <property type="nucleotide sequence ID" value="NZ_CP049019.1"/>
</dbReference>
<dbReference type="Proteomes" id="UP000312495">
    <property type="component" value="Unassembled WGS sequence"/>
</dbReference>
<evidence type="ECO:0000313" key="3">
    <source>
        <dbReference type="Proteomes" id="UP000312495"/>
    </source>
</evidence>
<feature type="signal peptide" evidence="1">
    <location>
        <begin position="1"/>
        <end position="27"/>
    </location>
</feature>
<dbReference type="AlphaFoldDB" id="A0A5C5ADC0"/>
<evidence type="ECO:0000313" key="2">
    <source>
        <dbReference type="EMBL" id="TNP17727.1"/>
    </source>
</evidence>
<keyword evidence="1" id="KW-0732">Signal</keyword>
<name>A0A5C5ADC0_9BACI</name>
<reference evidence="2 3" key="1">
    <citation type="submission" date="2019-06" db="EMBL/GenBank/DDBJ databases">
        <title>Biocontrol Bacillus strains from Vietnam.</title>
        <authorList>
            <person name="Borriss R."/>
            <person name="Lasch P."/>
            <person name="Thanh Tam L.T."/>
            <person name="Luong P.T."/>
            <person name="Phuong Thao L.T."/>
            <person name="Kim Chung L.T."/>
        </authorList>
    </citation>
    <scope>NUCLEOTIDE SEQUENCE [LARGE SCALE GENOMIC DNA]</scope>
    <source>
        <strain evidence="2 3">SN1</strain>
    </source>
</reference>
<accession>A0A5C5ADC0</accession>
<protein>
    <submittedName>
        <fullName evidence="2">Cell wall-binding protein</fullName>
    </submittedName>
</protein>
<feature type="chain" id="PRO_5038646984" evidence="1">
    <location>
        <begin position="28"/>
        <end position="139"/>
    </location>
</feature>
<sequence>MKKIFKNLTIAAVAVASLVTLTPNDKAEAATTGWQTLWGNCKVRIWVDAYTYTKGATTIDTWAEQNGACGRLDYEAYLRVGQGHFTESQVTGSFTGRSNTKSLYLRPIRNAGLNSGSSARVEYNFYNGNFAQSHNITVY</sequence>
<dbReference type="EMBL" id="VEPV01000001">
    <property type="protein sequence ID" value="TNP17727.1"/>
    <property type="molecule type" value="Genomic_DNA"/>
</dbReference>
<gene>
    <name evidence="2" type="ORF">FHY71_03070</name>
</gene>